<organism evidence="16 17">
    <name type="scientific">Paenibacillus woosongensis</name>
    <dbReference type="NCBI Taxonomy" id="307580"/>
    <lineage>
        <taxon>Bacteria</taxon>
        <taxon>Bacillati</taxon>
        <taxon>Bacillota</taxon>
        <taxon>Bacilli</taxon>
        <taxon>Bacillales</taxon>
        <taxon>Paenibacillaceae</taxon>
        <taxon>Paenibacillus</taxon>
    </lineage>
</organism>
<dbReference type="InterPro" id="IPR011006">
    <property type="entry name" value="CheY-like_superfamily"/>
</dbReference>
<dbReference type="SUPFAM" id="SSF52172">
    <property type="entry name" value="CheY-like"/>
    <property type="match status" value="1"/>
</dbReference>
<evidence type="ECO:0000313" key="16">
    <source>
        <dbReference type="EMBL" id="GIP57339.1"/>
    </source>
</evidence>
<dbReference type="RefSeq" id="WP_213589317.1">
    <property type="nucleotide sequence ID" value="NZ_BOSM01000001.1"/>
</dbReference>
<name>A0ABQ4MN53_9BACL</name>
<reference evidence="16 17" key="1">
    <citation type="submission" date="2021-03" db="EMBL/GenBank/DDBJ databases">
        <title>Antimicrobial resistance genes in bacteria isolated from Japanese honey, and their potential for conferring macrolide and lincosamide resistance in the American foulbrood pathogen Paenibacillus larvae.</title>
        <authorList>
            <person name="Okamoto M."/>
            <person name="Kumagai M."/>
            <person name="Kanamori H."/>
            <person name="Takamatsu D."/>
        </authorList>
    </citation>
    <scope>NUCLEOTIDE SEQUENCE [LARGE SCALE GENOMIC DNA]</scope>
    <source>
        <strain evidence="16 17">J15TS10</strain>
    </source>
</reference>
<dbReference type="InterPro" id="IPR036388">
    <property type="entry name" value="WH-like_DNA-bd_sf"/>
</dbReference>
<dbReference type="Gene3D" id="6.10.250.690">
    <property type="match status" value="1"/>
</dbReference>
<evidence type="ECO:0000256" key="5">
    <source>
        <dbReference type="ARBA" id="ARBA00023015"/>
    </source>
</evidence>
<evidence type="ECO:0000256" key="12">
    <source>
        <dbReference type="PROSITE-ProRule" id="PRU00169"/>
    </source>
</evidence>
<dbReference type="InterPro" id="IPR001789">
    <property type="entry name" value="Sig_transdc_resp-reg_receiver"/>
</dbReference>
<dbReference type="InterPro" id="IPR001867">
    <property type="entry name" value="OmpR/PhoB-type_DNA-bd"/>
</dbReference>
<protein>
    <recommendedName>
        <fullName evidence="11">Heme response regulator HssR</fullName>
    </recommendedName>
</protein>
<evidence type="ECO:0000256" key="2">
    <source>
        <dbReference type="ARBA" id="ARBA00022490"/>
    </source>
</evidence>
<dbReference type="Pfam" id="PF00486">
    <property type="entry name" value="Trans_reg_C"/>
    <property type="match status" value="1"/>
</dbReference>
<dbReference type="EMBL" id="BOSM01000001">
    <property type="protein sequence ID" value="GIP57339.1"/>
    <property type="molecule type" value="Genomic_DNA"/>
</dbReference>
<evidence type="ECO:0000259" key="15">
    <source>
        <dbReference type="PROSITE" id="PS51755"/>
    </source>
</evidence>
<gene>
    <name evidence="16" type="ORF">J15TS10_11530</name>
</gene>
<dbReference type="GO" id="GO:0003677">
    <property type="term" value="F:DNA binding"/>
    <property type="evidence" value="ECO:0007669"/>
    <property type="project" value="UniProtKB-KW"/>
</dbReference>
<proteinExistence type="predicted"/>
<feature type="domain" description="OmpR/PhoB-type" evidence="15">
    <location>
        <begin position="124"/>
        <end position="222"/>
    </location>
</feature>
<dbReference type="Proteomes" id="UP000681290">
    <property type="component" value="Unassembled WGS sequence"/>
</dbReference>
<dbReference type="CDD" id="cd17574">
    <property type="entry name" value="REC_OmpR"/>
    <property type="match status" value="1"/>
</dbReference>
<dbReference type="CDD" id="cd00383">
    <property type="entry name" value="trans_reg_C"/>
    <property type="match status" value="1"/>
</dbReference>
<evidence type="ECO:0000256" key="6">
    <source>
        <dbReference type="ARBA" id="ARBA00023026"/>
    </source>
</evidence>
<dbReference type="Gene3D" id="3.40.50.2300">
    <property type="match status" value="1"/>
</dbReference>
<evidence type="ECO:0000256" key="9">
    <source>
        <dbReference type="ARBA" id="ARBA00023163"/>
    </source>
</evidence>
<evidence type="ECO:0000256" key="4">
    <source>
        <dbReference type="ARBA" id="ARBA00023012"/>
    </source>
</evidence>
<keyword evidence="9" id="KW-0804">Transcription</keyword>
<evidence type="ECO:0000256" key="3">
    <source>
        <dbReference type="ARBA" id="ARBA00022553"/>
    </source>
</evidence>
<accession>A0ABQ4MN53</accession>
<dbReference type="Pfam" id="PF00072">
    <property type="entry name" value="Response_reg"/>
    <property type="match status" value="1"/>
</dbReference>
<feature type="domain" description="Response regulatory" evidence="14">
    <location>
        <begin position="3"/>
        <end position="116"/>
    </location>
</feature>
<dbReference type="PANTHER" id="PTHR48111:SF49">
    <property type="entry name" value="HEME RESPONSE REGULATOR HSSR"/>
    <property type="match status" value="1"/>
</dbReference>
<keyword evidence="6" id="KW-0843">Virulence</keyword>
<comment type="caution">
    <text evidence="16">The sequence shown here is derived from an EMBL/GenBank/DDBJ whole genome shotgun (WGS) entry which is preliminary data.</text>
</comment>
<keyword evidence="2" id="KW-0963">Cytoplasm</keyword>
<dbReference type="PANTHER" id="PTHR48111">
    <property type="entry name" value="REGULATOR OF RPOS"/>
    <property type="match status" value="1"/>
</dbReference>
<keyword evidence="4" id="KW-0902">Two-component regulatory system</keyword>
<dbReference type="PROSITE" id="PS51755">
    <property type="entry name" value="OMPR_PHOB"/>
    <property type="match status" value="1"/>
</dbReference>
<evidence type="ECO:0000256" key="13">
    <source>
        <dbReference type="PROSITE-ProRule" id="PRU01091"/>
    </source>
</evidence>
<evidence type="ECO:0000256" key="11">
    <source>
        <dbReference type="ARBA" id="ARBA00039976"/>
    </source>
</evidence>
<sequence length="225" mass="26204">MIHILIADDDPHIRELVRFYLEAEGYSVVEAADGGEASDRLAARQIHLAIVDVMMPNKDGYQLCEEIREFYDFPVILLTAKDQLVDKERGFAVGTDDYLTKPFEPKELLFRIKALLRRYQMVNAETIRLNDTVIDRRSYEVHSNGKLFMIPMREFDLLSQLASYPNRIFTREELIQLVWGPDFDGDDRTVDVHIKRLRDRFGHSHRDFSITTVRGVGYKLEVAPR</sequence>
<evidence type="ECO:0000256" key="10">
    <source>
        <dbReference type="ARBA" id="ARBA00037471"/>
    </source>
</evidence>
<comment type="function">
    <text evidence="10">Member of the two-component regulatory system HssS/HssR involved in intracellular heme homeostasis and tempering of staphylococcal virulence. Phosphorylated HssR binds to a direct repeat sequence within hrtAB promoter and activates the expression of hrtAB, an efflux pump, in response to extracellular heme, hemin, hemoglobin or blood.</text>
</comment>
<dbReference type="SMART" id="SM00862">
    <property type="entry name" value="Trans_reg_C"/>
    <property type="match status" value="1"/>
</dbReference>
<keyword evidence="5" id="KW-0805">Transcription regulation</keyword>
<evidence type="ECO:0000256" key="1">
    <source>
        <dbReference type="ARBA" id="ARBA00004496"/>
    </source>
</evidence>
<evidence type="ECO:0000256" key="8">
    <source>
        <dbReference type="ARBA" id="ARBA00023159"/>
    </source>
</evidence>
<comment type="subcellular location">
    <subcellularLocation>
        <location evidence="1">Cytoplasm</location>
    </subcellularLocation>
</comment>
<keyword evidence="3 12" id="KW-0597">Phosphoprotein</keyword>
<keyword evidence="8" id="KW-0010">Activator</keyword>
<keyword evidence="17" id="KW-1185">Reference proteome</keyword>
<dbReference type="Gene3D" id="1.10.10.10">
    <property type="entry name" value="Winged helix-like DNA-binding domain superfamily/Winged helix DNA-binding domain"/>
    <property type="match status" value="1"/>
</dbReference>
<evidence type="ECO:0000256" key="7">
    <source>
        <dbReference type="ARBA" id="ARBA00023125"/>
    </source>
</evidence>
<feature type="modified residue" description="4-aspartylphosphate" evidence="12">
    <location>
        <position position="52"/>
    </location>
</feature>
<evidence type="ECO:0000313" key="17">
    <source>
        <dbReference type="Proteomes" id="UP000681290"/>
    </source>
</evidence>
<feature type="DNA-binding region" description="OmpR/PhoB-type" evidence="13">
    <location>
        <begin position="124"/>
        <end position="222"/>
    </location>
</feature>
<evidence type="ECO:0000259" key="14">
    <source>
        <dbReference type="PROSITE" id="PS50110"/>
    </source>
</evidence>
<dbReference type="InterPro" id="IPR039420">
    <property type="entry name" value="WalR-like"/>
</dbReference>
<dbReference type="PROSITE" id="PS50110">
    <property type="entry name" value="RESPONSE_REGULATORY"/>
    <property type="match status" value="1"/>
</dbReference>
<dbReference type="SMART" id="SM00448">
    <property type="entry name" value="REC"/>
    <property type="match status" value="1"/>
</dbReference>
<keyword evidence="7 13" id="KW-0238">DNA-binding</keyword>